<accession>A0A8E5HN33</accession>
<name>A0A8E5HN33_USTVR</name>
<gene>
    <name evidence="1" type="ORF">UV8b_02534</name>
</gene>
<dbReference type="KEGG" id="uvi:66063312"/>
<proteinExistence type="predicted"/>
<dbReference type="Proteomes" id="UP000027002">
    <property type="component" value="Chromosome 2"/>
</dbReference>
<evidence type="ECO:0000313" key="1">
    <source>
        <dbReference type="EMBL" id="QUC18293.1"/>
    </source>
</evidence>
<dbReference type="AlphaFoldDB" id="A0A8E5HN33"/>
<organism evidence="1 2">
    <name type="scientific">Ustilaginoidea virens</name>
    <name type="common">Rice false smut fungus</name>
    <name type="synonym">Villosiclava virens</name>
    <dbReference type="NCBI Taxonomy" id="1159556"/>
    <lineage>
        <taxon>Eukaryota</taxon>
        <taxon>Fungi</taxon>
        <taxon>Dikarya</taxon>
        <taxon>Ascomycota</taxon>
        <taxon>Pezizomycotina</taxon>
        <taxon>Sordariomycetes</taxon>
        <taxon>Hypocreomycetidae</taxon>
        <taxon>Hypocreales</taxon>
        <taxon>Clavicipitaceae</taxon>
        <taxon>Ustilaginoidea</taxon>
    </lineage>
</organism>
<evidence type="ECO:0000313" key="2">
    <source>
        <dbReference type="Proteomes" id="UP000027002"/>
    </source>
</evidence>
<keyword evidence="2" id="KW-1185">Reference proteome</keyword>
<dbReference type="EMBL" id="CP072754">
    <property type="protein sequence ID" value="QUC18293.1"/>
    <property type="molecule type" value="Genomic_DNA"/>
</dbReference>
<reference evidence="1" key="1">
    <citation type="submission" date="2020-03" db="EMBL/GenBank/DDBJ databases">
        <title>A mixture of massive structural variations and highly conserved coding sequences in Ustilaginoidea virens genome.</title>
        <authorList>
            <person name="Zhang K."/>
            <person name="Zhao Z."/>
            <person name="Zhang Z."/>
            <person name="Li Y."/>
            <person name="Hsiang T."/>
            <person name="Sun W."/>
        </authorList>
    </citation>
    <scope>NUCLEOTIDE SEQUENCE</scope>
    <source>
        <strain evidence="1">UV-8b</strain>
    </source>
</reference>
<protein>
    <submittedName>
        <fullName evidence="1">Uncharacterized protein</fullName>
    </submittedName>
</protein>
<dbReference type="GeneID" id="66063312"/>
<sequence length="105" mass="11724">MDGLDANYLYSLKLLSAAKDGSGTSLVIVDACRGGLRDRPFLPITRSLALDKLVDAMRSNPQAGKHTICRSRDRSYMRPWLGTFIENHLREKPIARGGWHRSIAV</sequence>
<dbReference type="RefSeq" id="XP_042995966.1">
    <property type="nucleotide sequence ID" value="XM_043140032.1"/>
</dbReference>